<keyword evidence="3" id="KW-1185">Reference proteome</keyword>
<feature type="transmembrane region" description="Helical" evidence="1">
    <location>
        <begin position="60"/>
        <end position="81"/>
    </location>
</feature>
<organism evidence="2 3">
    <name type="scientific">Paramecium tetraurelia</name>
    <dbReference type="NCBI Taxonomy" id="5888"/>
    <lineage>
        <taxon>Eukaryota</taxon>
        <taxon>Sar</taxon>
        <taxon>Alveolata</taxon>
        <taxon>Ciliophora</taxon>
        <taxon>Intramacronucleata</taxon>
        <taxon>Oligohymenophorea</taxon>
        <taxon>Peniculida</taxon>
        <taxon>Parameciidae</taxon>
        <taxon>Paramecium</taxon>
    </lineage>
</organism>
<dbReference type="HOGENOM" id="CLU_1638653_0_0_1"/>
<dbReference type="RefSeq" id="XP_001446086.1">
    <property type="nucleotide sequence ID" value="XM_001446049.1"/>
</dbReference>
<sequence length="162" mass="19022">MQNFCNFRNYVQTEIFSSKIINGKSQHVEKQQECSIIKKSTMLNLFFSIYSSAYYSSQMLITQVFEFIVLFQVIYYSIILLRFSNLKASDILISIPMQVNNLQVSLQLRKENALKQDFKNTSTKPTIKMILFEKRKTSLIHFRIENNAKLILSKSRSIQVKN</sequence>
<gene>
    <name evidence="2" type="ORF">GSPATT00001730001</name>
</gene>
<dbReference type="InParanoid" id="A0D6M2"/>
<keyword evidence="1" id="KW-0812">Transmembrane</keyword>
<keyword evidence="1" id="KW-0472">Membrane</keyword>
<protein>
    <recommendedName>
        <fullName evidence="4">Transmembrane protein</fullName>
    </recommendedName>
</protein>
<dbReference type="EMBL" id="CT868318">
    <property type="protein sequence ID" value="CAK78689.1"/>
    <property type="molecule type" value="Genomic_DNA"/>
</dbReference>
<reference evidence="2 3" key="1">
    <citation type="journal article" date="2006" name="Nature">
        <title>Global trends of whole-genome duplications revealed by the ciliate Paramecium tetraurelia.</title>
        <authorList>
            <consortium name="Genoscope"/>
            <person name="Aury J.-M."/>
            <person name="Jaillon O."/>
            <person name="Duret L."/>
            <person name="Noel B."/>
            <person name="Jubin C."/>
            <person name="Porcel B.M."/>
            <person name="Segurens B."/>
            <person name="Daubin V."/>
            <person name="Anthouard V."/>
            <person name="Aiach N."/>
            <person name="Arnaiz O."/>
            <person name="Billaut A."/>
            <person name="Beisson J."/>
            <person name="Blanc I."/>
            <person name="Bouhouche K."/>
            <person name="Camara F."/>
            <person name="Duharcourt S."/>
            <person name="Guigo R."/>
            <person name="Gogendeau D."/>
            <person name="Katinka M."/>
            <person name="Keller A.-M."/>
            <person name="Kissmehl R."/>
            <person name="Klotz C."/>
            <person name="Koll F."/>
            <person name="Le Moue A."/>
            <person name="Lepere C."/>
            <person name="Malinsky S."/>
            <person name="Nowacki M."/>
            <person name="Nowak J.K."/>
            <person name="Plattner H."/>
            <person name="Poulain J."/>
            <person name="Ruiz F."/>
            <person name="Serrano V."/>
            <person name="Zagulski M."/>
            <person name="Dessen P."/>
            <person name="Betermier M."/>
            <person name="Weissenbach J."/>
            <person name="Scarpelli C."/>
            <person name="Schachter V."/>
            <person name="Sperling L."/>
            <person name="Meyer E."/>
            <person name="Cohen J."/>
            <person name="Wincker P."/>
        </authorList>
    </citation>
    <scope>NUCLEOTIDE SEQUENCE [LARGE SCALE GENOMIC DNA]</scope>
    <source>
        <strain evidence="2 3">Stock d4-2</strain>
    </source>
</reference>
<dbReference type="AlphaFoldDB" id="A0D6M2"/>
<evidence type="ECO:0000256" key="1">
    <source>
        <dbReference type="SAM" id="Phobius"/>
    </source>
</evidence>
<evidence type="ECO:0000313" key="2">
    <source>
        <dbReference type="EMBL" id="CAK78689.1"/>
    </source>
</evidence>
<dbReference type="Proteomes" id="UP000000600">
    <property type="component" value="Unassembled WGS sequence"/>
</dbReference>
<evidence type="ECO:0008006" key="4">
    <source>
        <dbReference type="Google" id="ProtNLM"/>
    </source>
</evidence>
<proteinExistence type="predicted"/>
<dbReference type="KEGG" id="ptm:GSPATT00001730001"/>
<keyword evidence="1" id="KW-1133">Transmembrane helix</keyword>
<dbReference type="GeneID" id="5031871"/>
<accession>A0D6M2</accession>
<evidence type="ECO:0000313" key="3">
    <source>
        <dbReference type="Proteomes" id="UP000000600"/>
    </source>
</evidence>
<name>A0D6M2_PARTE</name>